<evidence type="ECO:0000256" key="4">
    <source>
        <dbReference type="ARBA" id="ARBA00023235"/>
    </source>
</evidence>
<dbReference type="Pfam" id="PF00300">
    <property type="entry name" value="His_Phos_1"/>
    <property type="match status" value="1"/>
</dbReference>
<sequence length="193" mass="20687">MTSLVLLRHGESTANAGDVFAGQRDVPLTPAGIREARAAAATLAGWRPAVVHTSPLVRAADTAVLVRDLLAPDVAVTHRSALVERHYGVLQGLRRADARVRFGPEAVARWRRTPHGLPPGGESLATVYERLRPYWHEGLLPLLESGRSVLVVAHGNSLRMLLAHVSGLDLAEASAVEIATAAPLRPEVRLPAR</sequence>
<keyword evidence="3" id="KW-0324">Glycolysis</keyword>
<evidence type="ECO:0000313" key="6">
    <source>
        <dbReference type="Proteomes" id="UP001330812"/>
    </source>
</evidence>
<evidence type="ECO:0000256" key="3">
    <source>
        <dbReference type="ARBA" id="ARBA00023152"/>
    </source>
</evidence>
<proteinExistence type="inferred from homology"/>
<name>A0ABZ1IHN3_9PSEU</name>
<dbReference type="RefSeq" id="WP_326836472.1">
    <property type="nucleotide sequence ID" value="NZ_CP142149.1"/>
</dbReference>
<dbReference type="EC" id="5.4.2.11" evidence="2"/>
<dbReference type="PANTHER" id="PTHR11931">
    <property type="entry name" value="PHOSPHOGLYCERATE MUTASE"/>
    <property type="match status" value="1"/>
</dbReference>
<keyword evidence="6" id="KW-1185">Reference proteome</keyword>
<dbReference type="InterPro" id="IPR013078">
    <property type="entry name" value="His_Pase_superF_clade-1"/>
</dbReference>
<dbReference type="SUPFAM" id="SSF53254">
    <property type="entry name" value="Phosphoglycerate mutase-like"/>
    <property type="match status" value="1"/>
</dbReference>
<reference evidence="5 6" key="1">
    <citation type="journal article" date="2015" name="Int. J. Syst. Evol. Microbiol.">
        <title>Amycolatopsis rhabdoformis sp. nov., an actinomycete isolated from a tropical forest soil.</title>
        <authorList>
            <person name="Souza W.R."/>
            <person name="Silva R.E."/>
            <person name="Goodfellow M."/>
            <person name="Busarakam K."/>
            <person name="Figueiro F.S."/>
            <person name="Ferreira D."/>
            <person name="Rodrigues-Filho E."/>
            <person name="Moraes L.A.B."/>
            <person name="Zucchi T.D."/>
        </authorList>
    </citation>
    <scope>NUCLEOTIDE SEQUENCE [LARGE SCALE GENOMIC DNA]</scope>
    <source>
        <strain evidence="5 6">NCIMB 14900</strain>
    </source>
</reference>
<evidence type="ECO:0000256" key="2">
    <source>
        <dbReference type="ARBA" id="ARBA00012028"/>
    </source>
</evidence>
<comment type="similarity">
    <text evidence="1">Belongs to the phosphoglycerate mutase family. BPG-dependent PGAM subfamily.</text>
</comment>
<keyword evidence="4" id="KW-0413">Isomerase</keyword>
<dbReference type="Proteomes" id="UP001330812">
    <property type="component" value="Chromosome"/>
</dbReference>
<accession>A0ABZ1IHN3</accession>
<dbReference type="PIRSF" id="PIRSF000709">
    <property type="entry name" value="6PFK_2-Ptase"/>
    <property type="match status" value="1"/>
</dbReference>
<dbReference type="PROSITE" id="PS00175">
    <property type="entry name" value="PG_MUTASE"/>
    <property type="match status" value="1"/>
</dbReference>
<dbReference type="EMBL" id="CP142149">
    <property type="protein sequence ID" value="WSE33673.1"/>
    <property type="molecule type" value="Genomic_DNA"/>
</dbReference>
<dbReference type="SMART" id="SM00855">
    <property type="entry name" value="PGAM"/>
    <property type="match status" value="1"/>
</dbReference>
<gene>
    <name evidence="5" type="ORF">VSH64_16430</name>
</gene>
<dbReference type="InterPro" id="IPR029033">
    <property type="entry name" value="His_PPase_superfam"/>
</dbReference>
<protein>
    <recommendedName>
        <fullName evidence="2">phosphoglycerate mutase (2,3-diphosphoglycerate-dependent)</fullName>
        <ecNumber evidence="2">5.4.2.11</ecNumber>
    </recommendedName>
</protein>
<evidence type="ECO:0000313" key="5">
    <source>
        <dbReference type="EMBL" id="WSE33673.1"/>
    </source>
</evidence>
<dbReference type="CDD" id="cd07067">
    <property type="entry name" value="HP_PGM_like"/>
    <property type="match status" value="1"/>
</dbReference>
<evidence type="ECO:0000256" key="1">
    <source>
        <dbReference type="ARBA" id="ARBA00006717"/>
    </source>
</evidence>
<dbReference type="Gene3D" id="3.40.50.1240">
    <property type="entry name" value="Phosphoglycerate mutase-like"/>
    <property type="match status" value="1"/>
</dbReference>
<dbReference type="InterPro" id="IPR001345">
    <property type="entry name" value="PG/BPGM_mutase_AS"/>
</dbReference>
<dbReference type="InterPro" id="IPR005952">
    <property type="entry name" value="Phosphogly_mut1"/>
</dbReference>
<organism evidence="5 6">
    <name type="scientific">Amycolatopsis rhabdoformis</name>
    <dbReference type="NCBI Taxonomy" id="1448059"/>
    <lineage>
        <taxon>Bacteria</taxon>
        <taxon>Bacillati</taxon>
        <taxon>Actinomycetota</taxon>
        <taxon>Actinomycetes</taxon>
        <taxon>Pseudonocardiales</taxon>
        <taxon>Pseudonocardiaceae</taxon>
        <taxon>Amycolatopsis</taxon>
    </lineage>
</organism>